<dbReference type="GO" id="GO:0032865">
    <property type="term" value="C:ERMES complex"/>
    <property type="evidence" value="ECO:0007669"/>
    <property type="project" value="UniProtKB-UniRule"/>
</dbReference>
<comment type="function">
    <text evidence="8">Component of the ERMES/MDM complex, which serves as a molecular tether to connect the endoplasmic reticulum (ER) and mitochondria. Components of this complex are involved in the control of mitochondrial shape and protein biogenesis, and function in nonvesicular lipid trafficking between the ER and mitochondria. The MDM12-MMM1 subcomplex functions in the major beta-barrel assembly pathway that is responsible for biogenesis of all outer membrane beta-barrel proteins, and acts in a late step after the SAM complex. The MDM10-MDM12-MMM1 subcomplex further acts in the TOM40-specific pathway after the action of the MDM12-MMM1 complex. Essential for establishing and maintaining the structure of mitochondria and maintenance of mtDNA nucleoids.</text>
</comment>
<evidence type="ECO:0000256" key="5">
    <source>
        <dbReference type="ARBA" id="ARBA00023055"/>
    </source>
</evidence>
<dbReference type="Proteomes" id="UP000054845">
    <property type="component" value="Unassembled WGS sequence"/>
</dbReference>
<evidence type="ECO:0000256" key="9">
    <source>
        <dbReference type="SAM" id="MobiDB-lite"/>
    </source>
</evidence>
<sequence>MATGSPHSGQPVPRQSWFQPTFTQGLLVGQASIVILLLVLLRFLLFADPSELEKDTPDSSKGGGKSRSMRSFSTLQKPSGKRLKAESAAHAAAGGRSRISQIQLAERVTGYDLGSHGPESSDWVNVLLALAFDGYREDLNRAASAGSRPDVTGGNVEGARKVSEGVNEVVESILNRAVDGKGGGIIDHIDVSSVDIGASFPKLSDVRVRPSDEVGSLRIEAELDYADALELCISTNLVINFPRPRFAVLPIELGVLIERFSGTVSLELVSEHEIPPNSRSRHVLKLSIHPDFALSARARSQLGSRAKLVDVPKLEQLIVERIRAGIASKVVWPRFIAVSLPDLVGSALAKREKAEEKSAKLSRAKETYEQFLARQAHDRAAGALQKGGSGQIWFEEAGQDHLVGDQSYASFARTVMNGARAGREVQTAQEVDPSPSPPGGLAGVEAWRQGALNATGAPAPGATSSQIRSGMMSAEASTSTPRAPATRDARREESVRSYGRTSAVNQAAQPAFESEAVRQRVR</sequence>
<dbReference type="GO" id="GO:0005789">
    <property type="term" value="C:endoplasmic reticulum membrane"/>
    <property type="evidence" value="ECO:0007669"/>
    <property type="project" value="UniProtKB-SubCell"/>
</dbReference>
<keyword evidence="4 8" id="KW-1133">Transmembrane helix</keyword>
<organism evidence="12 13">
    <name type="scientific">Ceraceosorus bombacis</name>
    <dbReference type="NCBI Taxonomy" id="401625"/>
    <lineage>
        <taxon>Eukaryota</taxon>
        <taxon>Fungi</taxon>
        <taxon>Dikarya</taxon>
        <taxon>Basidiomycota</taxon>
        <taxon>Ustilaginomycotina</taxon>
        <taxon>Exobasidiomycetes</taxon>
        <taxon>Ceraceosorales</taxon>
        <taxon>Ceraceosoraceae</taxon>
        <taxon>Ceraceosorus</taxon>
    </lineage>
</organism>
<feature type="region of interest" description="Disordered" evidence="9">
    <location>
        <begin position="52"/>
        <end position="94"/>
    </location>
</feature>
<feature type="topological domain" description="Cytoplasmic" evidence="8">
    <location>
        <begin position="47"/>
        <end position="522"/>
    </location>
</feature>
<gene>
    <name evidence="8" type="primary">MMM1</name>
</gene>
<keyword evidence="5" id="KW-0445">Lipid transport</keyword>
<comment type="subunit">
    <text evidence="8">Homodimer. Component of the ER-mitochondria encounter structure (ERMES) or MDM complex, composed of MMM1, MDM10, MDM12 and MDM34. A MMM1 homodimer associates with one molecule of MDM12 on each side in a pairwise head-to-tail manner, and the SMP-LTD domains of MMM1 and MDM12 generate a continuous hydrophobic tunnel for phospholipid trafficking.</text>
</comment>
<dbReference type="Pfam" id="PF10296">
    <property type="entry name" value="MMM1"/>
    <property type="match status" value="1"/>
</dbReference>
<dbReference type="InterPro" id="IPR027537">
    <property type="entry name" value="Mmm1"/>
</dbReference>
<evidence type="ECO:0000256" key="2">
    <source>
        <dbReference type="ARBA" id="ARBA00022692"/>
    </source>
</evidence>
<keyword evidence="7 8" id="KW-0472">Membrane</keyword>
<feature type="transmembrane region" description="Helical" evidence="10">
    <location>
        <begin position="26"/>
        <end position="45"/>
    </location>
</feature>
<dbReference type="OrthoDB" id="5599157at2759"/>
<name>A0A0N7LB02_9BASI</name>
<feature type="compositionally biased region" description="Basic and acidic residues" evidence="9">
    <location>
        <begin position="485"/>
        <end position="495"/>
    </location>
</feature>
<comment type="subcellular location">
    <subcellularLocation>
        <location evidence="8">Endoplasmic reticulum membrane</location>
        <topology evidence="8">Single-pass type I membrane protein</topology>
    </subcellularLocation>
    <text evidence="8">The ERMES/MDM complex localizes to a few discrete foci (around 10 per single cell), that represent mitochondria-endoplasmic reticulum junctions. These foci are often found next to mtDNA nucleoids.</text>
</comment>
<dbReference type="EMBL" id="CCYA01000269">
    <property type="protein sequence ID" value="CEH18018.1"/>
    <property type="molecule type" value="Genomic_DNA"/>
</dbReference>
<evidence type="ECO:0000256" key="4">
    <source>
        <dbReference type="ARBA" id="ARBA00022989"/>
    </source>
</evidence>
<dbReference type="PANTHER" id="PTHR13466:SF0">
    <property type="entry name" value="SMP-LTD DOMAIN-CONTAINING PROTEIN"/>
    <property type="match status" value="1"/>
</dbReference>
<dbReference type="GO" id="GO:0008289">
    <property type="term" value="F:lipid binding"/>
    <property type="evidence" value="ECO:0007669"/>
    <property type="project" value="UniProtKB-KW"/>
</dbReference>
<keyword evidence="6" id="KW-0446">Lipid-binding</keyword>
<dbReference type="PROSITE" id="PS51847">
    <property type="entry name" value="SMP"/>
    <property type="match status" value="1"/>
</dbReference>
<dbReference type="STRING" id="401625.A0A0N7LB02"/>
<feature type="region of interest" description="Disordered" evidence="9">
    <location>
        <begin position="423"/>
        <end position="522"/>
    </location>
</feature>
<dbReference type="GO" id="GO:0015914">
    <property type="term" value="P:phospholipid transport"/>
    <property type="evidence" value="ECO:0007669"/>
    <property type="project" value="TreeGrafter"/>
</dbReference>
<evidence type="ECO:0000256" key="7">
    <source>
        <dbReference type="ARBA" id="ARBA00023136"/>
    </source>
</evidence>
<reference evidence="12 13" key="1">
    <citation type="submission" date="2014-09" db="EMBL/GenBank/DDBJ databases">
        <authorList>
            <person name="Magalhaes I.L.F."/>
            <person name="Oliveira U."/>
            <person name="Santos F.R."/>
            <person name="Vidigal T.H.D.A."/>
            <person name="Brescovit A.D."/>
            <person name="Santos A.J."/>
        </authorList>
    </citation>
    <scope>NUCLEOTIDE SEQUENCE [LARGE SCALE GENOMIC DNA]</scope>
</reference>
<accession>A0A0N7LB02</accession>
<evidence type="ECO:0000313" key="12">
    <source>
        <dbReference type="EMBL" id="CEH18018.1"/>
    </source>
</evidence>
<keyword evidence="13" id="KW-1185">Reference proteome</keyword>
<dbReference type="GO" id="GO:1990456">
    <property type="term" value="P:mitochondrion-endoplasmic reticulum membrane tethering"/>
    <property type="evidence" value="ECO:0007669"/>
    <property type="project" value="TreeGrafter"/>
</dbReference>
<dbReference type="CDD" id="cd21671">
    <property type="entry name" value="SMP_Mmm1"/>
    <property type="match status" value="1"/>
</dbReference>
<dbReference type="GO" id="GO:0045040">
    <property type="term" value="P:protein insertion into mitochondrial outer membrane"/>
    <property type="evidence" value="ECO:0007669"/>
    <property type="project" value="UniProtKB-UniRule"/>
</dbReference>
<evidence type="ECO:0000256" key="6">
    <source>
        <dbReference type="ARBA" id="ARBA00023121"/>
    </source>
</evidence>
<evidence type="ECO:0000256" key="8">
    <source>
        <dbReference type="HAMAP-Rule" id="MF_03103"/>
    </source>
</evidence>
<comment type="similarity">
    <text evidence="8">Belongs to the MMM1 family.</text>
</comment>
<feature type="topological domain" description="Lumenal" evidence="8">
    <location>
        <begin position="1"/>
        <end position="25"/>
    </location>
</feature>
<dbReference type="PANTHER" id="PTHR13466">
    <property type="entry name" value="TEX2 PROTEIN-RELATED"/>
    <property type="match status" value="1"/>
</dbReference>
<keyword evidence="3 8" id="KW-0256">Endoplasmic reticulum</keyword>
<evidence type="ECO:0000256" key="3">
    <source>
        <dbReference type="ARBA" id="ARBA00022824"/>
    </source>
</evidence>
<evidence type="ECO:0000313" key="13">
    <source>
        <dbReference type="Proteomes" id="UP000054845"/>
    </source>
</evidence>
<keyword evidence="2 8" id="KW-0812">Transmembrane</keyword>
<dbReference type="InterPro" id="IPR019411">
    <property type="entry name" value="MMM1_dom"/>
</dbReference>
<feature type="compositionally biased region" description="Polar residues" evidence="9">
    <location>
        <begin position="499"/>
        <end position="508"/>
    </location>
</feature>
<keyword evidence="1" id="KW-0813">Transport</keyword>
<evidence type="ECO:0000256" key="1">
    <source>
        <dbReference type="ARBA" id="ARBA00022448"/>
    </source>
</evidence>
<proteinExistence type="inferred from homology"/>
<protein>
    <recommendedName>
        <fullName evidence="8">Maintenance of mitochondrial morphology protein 1</fullName>
    </recommendedName>
</protein>
<evidence type="ECO:0000256" key="10">
    <source>
        <dbReference type="SAM" id="Phobius"/>
    </source>
</evidence>
<dbReference type="HAMAP" id="MF_03103">
    <property type="entry name" value="Mmm1"/>
    <property type="match status" value="1"/>
</dbReference>
<evidence type="ECO:0000259" key="11">
    <source>
        <dbReference type="PROSITE" id="PS51847"/>
    </source>
</evidence>
<dbReference type="InterPro" id="IPR031468">
    <property type="entry name" value="SMP_LBD"/>
</dbReference>
<feature type="domain" description="SMP-LTD" evidence="11">
    <location>
        <begin position="117"/>
        <end position="341"/>
    </location>
</feature>
<dbReference type="AlphaFoldDB" id="A0A0N7LB02"/>